<evidence type="ECO:0000256" key="2">
    <source>
        <dbReference type="PROSITE-ProRule" id="PRU00708"/>
    </source>
</evidence>
<dbReference type="InterPro" id="IPR033443">
    <property type="entry name" value="PROP1-like_PPR_dom"/>
</dbReference>
<dbReference type="Pfam" id="PF17177">
    <property type="entry name" value="PPR_long"/>
    <property type="match status" value="1"/>
</dbReference>
<evidence type="ECO:0000256" key="3">
    <source>
        <dbReference type="SAM" id="MobiDB-lite"/>
    </source>
</evidence>
<evidence type="ECO:0000313" key="6">
    <source>
        <dbReference type="Proteomes" id="UP001605036"/>
    </source>
</evidence>
<organism evidence="5 6">
    <name type="scientific">Riccia fluitans</name>
    <dbReference type="NCBI Taxonomy" id="41844"/>
    <lineage>
        <taxon>Eukaryota</taxon>
        <taxon>Viridiplantae</taxon>
        <taxon>Streptophyta</taxon>
        <taxon>Embryophyta</taxon>
        <taxon>Marchantiophyta</taxon>
        <taxon>Marchantiopsida</taxon>
        <taxon>Marchantiidae</taxon>
        <taxon>Marchantiales</taxon>
        <taxon>Ricciaceae</taxon>
        <taxon>Riccia</taxon>
    </lineage>
</organism>
<dbReference type="EMBL" id="JBHFFA010000007">
    <property type="protein sequence ID" value="KAL2611868.1"/>
    <property type="molecule type" value="Genomic_DNA"/>
</dbReference>
<feature type="compositionally biased region" description="Low complexity" evidence="3">
    <location>
        <begin position="500"/>
        <end position="510"/>
    </location>
</feature>
<evidence type="ECO:0000259" key="4">
    <source>
        <dbReference type="Pfam" id="PF17177"/>
    </source>
</evidence>
<comment type="caution">
    <text evidence="5">The sequence shown here is derived from an EMBL/GenBank/DDBJ whole genome shotgun (WGS) entry which is preliminary data.</text>
</comment>
<feature type="region of interest" description="Disordered" evidence="3">
    <location>
        <begin position="500"/>
        <end position="533"/>
    </location>
</feature>
<feature type="domain" description="PROP1-like PPR" evidence="4">
    <location>
        <begin position="92"/>
        <end position="224"/>
    </location>
</feature>
<dbReference type="InterPro" id="IPR002885">
    <property type="entry name" value="PPR_rpt"/>
</dbReference>
<keyword evidence="6" id="KW-1185">Reference proteome</keyword>
<dbReference type="PANTHER" id="PTHR47801:SF1">
    <property type="entry name" value="OS05G0145600 PROTEIN"/>
    <property type="match status" value="1"/>
</dbReference>
<dbReference type="InterPro" id="IPR011990">
    <property type="entry name" value="TPR-like_helical_dom_sf"/>
</dbReference>
<protein>
    <recommendedName>
        <fullName evidence="4">PROP1-like PPR domain-containing protein</fullName>
    </recommendedName>
</protein>
<reference evidence="5 6" key="1">
    <citation type="submission" date="2024-09" db="EMBL/GenBank/DDBJ databases">
        <title>Chromosome-scale assembly of Riccia fluitans.</title>
        <authorList>
            <person name="Paukszto L."/>
            <person name="Sawicki J."/>
            <person name="Karawczyk K."/>
            <person name="Piernik-Szablinska J."/>
            <person name="Szczecinska M."/>
            <person name="Mazdziarz M."/>
        </authorList>
    </citation>
    <scope>NUCLEOTIDE SEQUENCE [LARGE SCALE GENOMIC DNA]</scope>
    <source>
        <strain evidence="5">Rf_01</strain>
        <tissue evidence="5">Aerial parts of the thallus</tissue>
    </source>
</reference>
<name>A0ABD1XT66_9MARC</name>
<dbReference type="Proteomes" id="UP001605036">
    <property type="component" value="Unassembled WGS sequence"/>
</dbReference>
<gene>
    <name evidence="5" type="ORF">R1flu_023560</name>
</gene>
<sequence>MAAVALRHLQRTLRRAGFSCSSVQSGRLCAALSETPSRPSRVDSNLQPASRISAAEYSSGRSVGHNYGVDLQSYNKLISEINYRRRHYLSRDVYEDMLLDGVQPIRDTFYLLITGCTLSARLQDVLFFFDEMKAMGITPDVSMYNCVITACGRSEQIDRAFQIAEEMEVFGVQPKHRTFLALLRACAIAGRVEEAYGLVRRMAAYGLTLDAYCYAALITAHKNADPENEETIKKIFEILEQSKVPTKLDAMEVAATGEVEAGDDVDDPLVNFVVGGETRYKRGLINSRLVVHHAAMSAFQELGNSEAVKTVLRMIEREGHSLDADCIKQIIKCYISEGEVEKAYEQYDKFLELGRRPSLELYLILIDGALSHPSPANSAVAQKLLAELDQKGFFLNLKISSDLLGKTCYDKTRDVVVAGMIWDLCQKRGQKPSVGYIMGYYKALEKVGTPMDDPRMMELRSLLEKSRRFGKVSLSSPTAAKAAPASQIFQRVKEAASESSEQVVAAAAPEVGEEPRVQIEDASETDTTQAMQQ</sequence>
<evidence type="ECO:0000313" key="5">
    <source>
        <dbReference type="EMBL" id="KAL2611868.1"/>
    </source>
</evidence>
<accession>A0ABD1XT66</accession>
<evidence type="ECO:0000256" key="1">
    <source>
        <dbReference type="ARBA" id="ARBA00022737"/>
    </source>
</evidence>
<feature type="repeat" description="PPR" evidence="2">
    <location>
        <begin position="175"/>
        <end position="209"/>
    </location>
</feature>
<keyword evidence="1" id="KW-0677">Repeat</keyword>
<proteinExistence type="predicted"/>
<dbReference type="AlphaFoldDB" id="A0ABD1XT66"/>
<dbReference type="Gene3D" id="1.25.40.10">
    <property type="entry name" value="Tetratricopeptide repeat domain"/>
    <property type="match status" value="2"/>
</dbReference>
<dbReference type="PANTHER" id="PTHR47801">
    <property type="entry name" value="OS05G0145600 PROTEIN"/>
    <property type="match status" value="1"/>
</dbReference>
<feature type="repeat" description="PPR" evidence="2">
    <location>
        <begin position="140"/>
        <end position="174"/>
    </location>
</feature>
<dbReference type="NCBIfam" id="TIGR00756">
    <property type="entry name" value="PPR"/>
    <property type="match status" value="2"/>
</dbReference>
<dbReference type="PROSITE" id="PS51375">
    <property type="entry name" value="PPR"/>
    <property type="match status" value="2"/>
</dbReference>